<dbReference type="EMBL" id="FN554974">
    <property type="protein sequence ID" value="CBH17172.1"/>
    <property type="molecule type" value="Genomic_DNA"/>
</dbReference>
<dbReference type="Pfam" id="PF01926">
    <property type="entry name" value="MMR_HSR1"/>
    <property type="match status" value="1"/>
</dbReference>
<protein>
    <submittedName>
        <fullName evidence="5">GTP-binding protein, putative</fullName>
    </submittedName>
</protein>
<feature type="region of interest" description="Disordered" evidence="3">
    <location>
        <begin position="1"/>
        <end position="41"/>
    </location>
</feature>
<dbReference type="GO" id="GO:0005525">
    <property type="term" value="F:GTP binding"/>
    <property type="evidence" value="ECO:0007669"/>
    <property type="project" value="UniProtKB-KW"/>
</dbReference>
<evidence type="ECO:0000256" key="3">
    <source>
        <dbReference type="SAM" id="MobiDB-lite"/>
    </source>
</evidence>
<accession>D0A671</accession>
<keyword evidence="2" id="KW-0342">GTP-binding</keyword>
<dbReference type="RefSeq" id="XP_011779436.1">
    <property type="nucleotide sequence ID" value="XM_011781134.1"/>
</dbReference>
<feature type="domain" description="CP-type G" evidence="4">
    <location>
        <begin position="145"/>
        <end position="316"/>
    </location>
</feature>
<evidence type="ECO:0000256" key="1">
    <source>
        <dbReference type="ARBA" id="ARBA00022741"/>
    </source>
</evidence>
<reference evidence="6" key="1">
    <citation type="journal article" date="2010" name="PLoS Negl. Trop. Dis.">
        <title>The genome sequence of Trypanosoma brucei gambiense, causative agent of chronic human african trypanosomiasis.</title>
        <authorList>
            <person name="Jackson A.P."/>
            <person name="Sanders M."/>
            <person name="Berry A."/>
            <person name="McQuillan J."/>
            <person name="Aslett M.A."/>
            <person name="Quail M.A."/>
            <person name="Chukualim B."/>
            <person name="Capewell P."/>
            <person name="MacLeod A."/>
            <person name="Melville S.E."/>
            <person name="Gibson W."/>
            <person name="Barry J.D."/>
            <person name="Berriman M."/>
            <person name="Hertz-Fowler C."/>
        </authorList>
    </citation>
    <scope>NUCLEOTIDE SEQUENCE [LARGE SCALE GENOMIC DNA]</scope>
    <source>
        <strain evidence="6">MHOM/CI/86/DAL972</strain>
    </source>
</reference>
<proteinExistence type="predicted"/>
<dbReference type="PANTHER" id="PTHR11089">
    <property type="entry name" value="GTP-BINDING PROTEIN-RELATED"/>
    <property type="match status" value="1"/>
</dbReference>
<dbReference type="Proteomes" id="UP000002316">
    <property type="component" value="Chromosome 11"/>
</dbReference>
<dbReference type="PROSITE" id="PS51721">
    <property type="entry name" value="G_CP"/>
    <property type="match status" value="1"/>
</dbReference>
<organism evidence="5 6">
    <name type="scientific">Trypanosoma brucei gambiense (strain MHOM/CI/86/DAL972)</name>
    <dbReference type="NCBI Taxonomy" id="679716"/>
    <lineage>
        <taxon>Eukaryota</taxon>
        <taxon>Discoba</taxon>
        <taxon>Euglenozoa</taxon>
        <taxon>Kinetoplastea</taxon>
        <taxon>Metakinetoplastina</taxon>
        <taxon>Trypanosomatida</taxon>
        <taxon>Trypanosomatidae</taxon>
        <taxon>Trypanosoma</taxon>
    </lineage>
</organism>
<dbReference type="InterPro" id="IPR023179">
    <property type="entry name" value="GTP-bd_ortho_bundle_sf"/>
</dbReference>
<feature type="compositionally biased region" description="Basic residues" evidence="3">
    <location>
        <begin position="1"/>
        <end position="10"/>
    </location>
</feature>
<dbReference type="PANTHER" id="PTHR11089:SF30">
    <property type="entry name" value="GUANINE NUCLEOTIDE-BINDING PROTEIN-LIKE 3 HOMOLOG"/>
    <property type="match status" value="1"/>
</dbReference>
<dbReference type="GeneID" id="23867263"/>
<dbReference type="VEuPathDB" id="TriTrypDB:Tbg972.11.2890"/>
<dbReference type="InterPro" id="IPR030378">
    <property type="entry name" value="G_CP_dom"/>
</dbReference>
<dbReference type="Gene3D" id="3.40.50.300">
    <property type="entry name" value="P-loop containing nucleotide triphosphate hydrolases"/>
    <property type="match status" value="1"/>
</dbReference>
<name>D0A671_TRYB9</name>
<dbReference type="GO" id="GO:0005730">
    <property type="term" value="C:nucleolus"/>
    <property type="evidence" value="ECO:0007669"/>
    <property type="project" value="TreeGrafter"/>
</dbReference>
<dbReference type="Gene3D" id="1.10.1580.10">
    <property type="match status" value="1"/>
</dbReference>
<dbReference type="OrthoDB" id="10266128at2759"/>
<keyword evidence="1" id="KW-0547">Nucleotide-binding</keyword>
<gene>
    <name evidence="5" type="ORF">TbgDal_XI2890</name>
</gene>
<dbReference type="InterPro" id="IPR027417">
    <property type="entry name" value="P-loop_NTPase"/>
</dbReference>
<dbReference type="KEGG" id="tbg:TbgDal_XI2890"/>
<evidence type="ECO:0000313" key="6">
    <source>
        <dbReference type="Proteomes" id="UP000002316"/>
    </source>
</evidence>
<dbReference type="CDD" id="cd04178">
    <property type="entry name" value="Nucleostemin_like"/>
    <property type="match status" value="1"/>
</dbReference>
<evidence type="ECO:0000313" key="5">
    <source>
        <dbReference type="EMBL" id="CBH17172.1"/>
    </source>
</evidence>
<dbReference type="InterPro" id="IPR050755">
    <property type="entry name" value="TRAFAC_YlqF/YawG_RiboMat"/>
</dbReference>
<dbReference type="InterPro" id="IPR006073">
    <property type="entry name" value="GTP-bd"/>
</dbReference>
<evidence type="ECO:0000256" key="2">
    <source>
        <dbReference type="ARBA" id="ARBA00023134"/>
    </source>
</evidence>
<dbReference type="AlphaFoldDB" id="D0A671"/>
<evidence type="ECO:0000259" key="4">
    <source>
        <dbReference type="PROSITE" id="PS51721"/>
    </source>
</evidence>
<dbReference type="SUPFAM" id="SSF52540">
    <property type="entry name" value="P-loop containing nucleoside triphosphate hydrolases"/>
    <property type="match status" value="1"/>
</dbReference>
<sequence length="489" mass="53577">MGGQSKKHGKGGGGGGGGGGHGRNCHPQQRKKLTKDPGVPDLKKVAQNLTRTARNRNRSLFSIPALRGSNKIAAASGEKEPQEQGNEEARVAAERRAMTLLAVQCAEKVHHYEVPQQWMGESENINDMDDDVERRGVDRSLRRFYKEFQKVVENSDVLLQVVDARDPLGCRLNQLERTIRSQFGEDKKKMVMVLNKADLLPSKETVDAWVHFFEEHEGIMCIPFAATAKGASGHTYVANMFRRLRALATSEETGARKAIVVGVIGYPNVGKSSVINALKRKHVVGVGNMPGFTTGNTEVELRSDIRVMDCPGVVAPGEDCGDVVLRNAVKVSDLADPFTPVQRLLQRCAQVTLDPSQQQHSQYLSAGVHPLGLFYSIGSFDPSDVMSFIRLVGQRRGRLLQGGVVDEEGTARMILHDWNDGRIAYYTLPPTSDLFGRTTLTADPGEGLTGCEEYGESGPQLVDGFAQGLQWEGLPTFHLSWSKMKSGVQ</sequence>
<feature type="compositionally biased region" description="Gly residues" evidence="3">
    <location>
        <begin position="11"/>
        <end position="22"/>
    </location>
</feature>